<keyword evidence="4" id="KW-1185">Reference proteome</keyword>
<sequence length="142" mass="15230">MKQRATSNRTSDQMPPILIEADHYRRLSALAAAASTTMPELSDYLSRELERASIVGPGSLPANVVRIGSCVQFRDESTGRVQDVVLVYPGDADIERKRISVLTPVGAALLGVAAGNSITFRTRSGETRNLTVLSSGRALMDA</sequence>
<dbReference type="NCBIfam" id="NF004396">
    <property type="entry name" value="PRK05753.1"/>
    <property type="match status" value="1"/>
</dbReference>
<reference evidence="3 4" key="1">
    <citation type="submission" date="2022-07" db="EMBL/GenBank/DDBJ databases">
        <authorList>
            <person name="Li W.-J."/>
            <person name="Deng Q.-Q."/>
        </authorList>
    </citation>
    <scope>NUCLEOTIDE SEQUENCE [LARGE SCALE GENOMIC DNA]</scope>
    <source>
        <strain evidence="3 4">SYSU M60028</strain>
    </source>
</reference>
<dbReference type="Gene3D" id="3.10.50.30">
    <property type="entry name" value="Transcription elongation factor, GreA/GreB, C-terminal domain"/>
    <property type="match status" value="1"/>
</dbReference>
<dbReference type="InterPro" id="IPR023459">
    <property type="entry name" value="Tscrpt_elong_fac_GreA/B_fam"/>
</dbReference>
<gene>
    <name evidence="3" type="primary">rnk</name>
    <name evidence="3" type="ORF">NK718_19775</name>
</gene>
<dbReference type="InterPro" id="IPR029462">
    <property type="entry name" value="Rnk_N"/>
</dbReference>
<evidence type="ECO:0000259" key="1">
    <source>
        <dbReference type="Pfam" id="PF01272"/>
    </source>
</evidence>
<dbReference type="InterPro" id="IPR001437">
    <property type="entry name" value="Tscrpt_elong_fac_GreA/B_C"/>
</dbReference>
<dbReference type="SUPFAM" id="SSF54534">
    <property type="entry name" value="FKBP-like"/>
    <property type="match status" value="1"/>
</dbReference>
<dbReference type="GO" id="GO:0016301">
    <property type="term" value="F:kinase activity"/>
    <property type="evidence" value="ECO:0007669"/>
    <property type="project" value="UniProtKB-KW"/>
</dbReference>
<dbReference type="PANTHER" id="PTHR30437:SF5">
    <property type="entry name" value="REGULATOR OF NUCLEOSIDE DIPHOSPHATE KINASE"/>
    <property type="match status" value="1"/>
</dbReference>
<dbReference type="Pfam" id="PF01272">
    <property type="entry name" value="GreA_GreB"/>
    <property type="match status" value="1"/>
</dbReference>
<dbReference type="RefSeq" id="WP_254745912.1">
    <property type="nucleotide sequence ID" value="NZ_JANCLU010000027.1"/>
</dbReference>
<dbReference type="PANTHER" id="PTHR30437">
    <property type="entry name" value="TRANSCRIPTION ELONGATION FACTOR GREA"/>
    <property type="match status" value="1"/>
</dbReference>
<dbReference type="InterPro" id="IPR036953">
    <property type="entry name" value="GreA/GreB_C_sf"/>
</dbReference>
<evidence type="ECO:0000313" key="4">
    <source>
        <dbReference type="Proteomes" id="UP001205890"/>
    </source>
</evidence>
<dbReference type="Proteomes" id="UP001205890">
    <property type="component" value="Unassembled WGS sequence"/>
</dbReference>
<feature type="domain" description="Regulator of nucleoside diphosphate kinase N-terminal" evidence="2">
    <location>
        <begin position="15"/>
        <end position="55"/>
    </location>
</feature>
<dbReference type="EMBL" id="JANCLU010000027">
    <property type="protein sequence ID" value="MCP8940770.1"/>
    <property type="molecule type" value="Genomic_DNA"/>
</dbReference>
<keyword evidence="3" id="KW-0418">Kinase</keyword>
<accession>A0ABT1LGY3</accession>
<proteinExistence type="predicted"/>
<protein>
    <submittedName>
        <fullName evidence="3">Nucleoside diphosphate kinase regulator</fullName>
    </submittedName>
</protein>
<comment type="caution">
    <text evidence="3">The sequence shown here is derived from an EMBL/GenBank/DDBJ whole genome shotgun (WGS) entry which is preliminary data.</text>
</comment>
<keyword evidence="3" id="KW-0808">Transferase</keyword>
<organism evidence="3 4">
    <name type="scientific">Alsobacter ponti</name>
    <dbReference type="NCBI Taxonomy" id="2962936"/>
    <lineage>
        <taxon>Bacteria</taxon>
        <taxon>Pseudomonadati</taxon>
        <taxon>Pseudomonadota</taxon>
        <taxon>Alphaproteobacteria</taxon>
        <taxon>Hyphomicrobiales</taxon>
        <taxon>Alsobacteraceae</taxon>
        <taxon>Alsobacter</taxon>
    </lineage>
</organism>
<evidence type="ECO:0000259" key="2">
    <source>
        <dbReference type="Pfam" id="PF14760"/>
    </source>
</evidence>
<name>A0ABT1LGY3_9HYPH</name>
<dbReference type="Pfam" id="PF14760">
    <property type="entry name" value="Rnk_N"/>
    <property type="match status" value="1"/>
</dbReference>
<evidence type="ECO:0000313" key="3">
    <source>
        <dbReference type="EMBL" id="MCP8940770.1"/>
    </source>
</evidence>
<feature type="domain" description="Transcription elongation factor GreA/GreB C-terminal" evidence="1">
    <location>
        <begin position="61"/>
        <end position="134"/>
    </location>
</feature>